<evidence type="ECO:0000313" key="2">
    <source>
        <dbReference type="EMBL" id="KZM27644.1"/>
    </source>
</evidence>
<keyword evidence="3" id="KW-1185">Reference proteome</keyword>
<gene>
    <name evidence="2" type="ORF">ST47_g1202</name>
</gene>
<proteinExistence type="predicted"/>
<dbReference type="InterPro" id="IPR051207">
    <property type="entry name" value="ComplexI_NDUFA9_subunit"/>
</dbReference>
<dbReference type="AlphaFoldDB" id="A0A163LBM5"/>
<evidence type="ECO:0000313" key="3">
    <source>
        <dbReference type="Proteomes" id="UP000076837"/>
    </source>
</evidence>
<dbReference type="Gene3D" id="3.40.50.720">
    <property type="entry name" value="NAD(P)-binding Rossmann-like Domain"/>
    <property type="match status" value="1"/>
</dbReference>
<protein>
    <recommendedName>
        <fullName evidence="1">NAD(P)-binding domain-containing protein</fullName>
    </recommendedName>
</protein>
<reference evidence="2 3" key="1">
    <citation type="journal article" date="2016" name="Sci. Rep.">
        <title>Draft genome sequencing and secretome analysis of fungal phytopathogen Ascochyta rabiei provides insight into the necrotrophic effector repertoire.</title>
        <authorList>
            <person name="Verma S."/>
            <person name="Gazara R.K."/>
            <person name="Nizam S."/>
            <person name="Parween S."/>
            <person name="Chattopadhyay D."/>
            <person name="Verma P.K."/>
        </authorList>
    </citation>
    <scope>NUCLEOTIDE SEQUENCE [LARGE SCALE GENOMIC DNA]</scope>
    <source>
        <strain evidence="2 3">ArDII</strain>
    </source>
</reference>
<dbReference type="Proteomes" id="UP000076837">
    <property type="component" value="Unassembled WGS sequence"/>
</dbReference>
<dbReference type="PANTHER" id="PTHR12126">
    <property type="entry name" value="NADH-UBIQUINONE OXIDOREDUCTASE 39 KDA SUBUNIT-RELATED"/>
    <property type="match status" value="1"/>
</dbReference>
<dbReference type="SUPFAM" id="SSF51735">
    <property type="entry name" value="NAD(P)-binding Rossmann-fold domains"/>
    <property type="match status" value="1"/>
</dbReference>
<evidence type="ECO:0000259" key="1">
    <source>
        <dbReference type="Pfam" id="PF13460"/>
    </source>
</evidence>
<organism evidence="2 3">
    <name type="scientific">Didymella rabiei</name>
    <name type="common">Chickpea ascochyta blight fungus</name>
    <name type="synonym">Mycosphaerella rabiei</name>
    <dbReference type="NCBI Taxonomy" id="5454"/>
    <lineage>
        <taxon>Eukaryota</taxon>
        <taxon>Fungi</taxon>
        <taxon>Dikarya</taxon>
        <taxon>Ascomycota</taxon>
        <taxon>Pezizomycotina</taxon>
        <taxon>Dothideomycetes</taxon>
        <taxon>Pleosporomycetidae</taxon>
        <taxon>Pleosporales</taxon>
        <taxon>Pleosporineae</taxon>
        <taxon>Didymellaceae</taxon>
        <taxon>Ascochyta</taxon>
    </lineage>
</organism>
<comment type="caution">
    <text evidence="2">The sequence shown here is derived from an EMBL/GenBank/DDBJ whole genome shotgun (WGS) entry which is preliminary data.</text>
</comment>
<dbReference type="PANTHER" id="PTHR12126:SF11">
    <property type="entry name" value="NADH DEHYDROGENASE [UBIQUINONE] 1 ALPHA SUBCOMPLEX SUBUNIT 9, MITOCHONDRIAL"/>
    <property type="match status" value="1"/>
</dbReference>
<dbReference type="InterPro" id="IPR036291">
    <property type="entry name" value="NAD(P)-bd_dom_sf"/>
</dbReference>
<feature type="domain" description="NAD(P)-binding" evidence="1">
    <location>
        <begin position="7"/>
        <end position="177"/>
    </location>
</feature>
<dbReference type="GO" id="GO:0044877">
    <property type="term" value="F:protein-containing complex binding"/>
    <property type="evidence" value="ECO:0007669"/>
    <property type="project" value="TreeGrafter"/>
</dbReference>
<sequence>MRIVVLGGTGQMGKLVVEQAKIGGHDVVAAARSTGVDISTGAGLDEAFVGADVVVDVSDHVTNSAKKAIEFFETAAKNIAAAEARAGVKHHVLLSIVNCDDPRLKSFGYYQGKAAQERAVEASSIPFTILRSTQWFEFGEKTIALFGLGPIAMVPRMRSQPVAAKTVAEALVTCAQNGPTGRAPDLAGPEVLEIPAMTREILKYRGRRKWLIPISMPGAGKAMKGGALLPAPGSTTAGPTLETWLHEN</sequence>
<dbReference type="Pfam" id="PF13460">
    <property type="entry name" value="NAD_binding_10"/>
    <property type="match status" value="1"/>
</dbReference>
<dbReference type="InterPro" id="IPR016040">
    <property type="entry name" value="NAD(P)-bd_dom"/>
</dbReference>
<dbReference type="EMBL" id="JYNV01000060">
    <property type="protein sequence ID" value="KZM27644.1"/>
    <property type="molecule type" value="Genomic_DNA"/>
</dbReference>
<name>A0A163LBM5_DIDRA</name>
<accession>A0A163LBM5</accession>